<feature type="region of interest" description="Disordered" evidence="1">
    <location>
        <begin position="1"/>
        <end position="52"/>
    </location>
</feature>
<evidence type="ECO:0000313" key="2">
    <source>
        <dbReference type="EMBL" id="CAK9172502.1"/>
    </source>
</evidence>
<organism evidence="2 3">
    <name type="scientific">Ilex paraguariensis</name>
    <name type="common">yerba mate</name>
    <dbReference type="NCBI Taxonomy" id="185542"/>
    <lineage>
        <taxon>Eukaryota</taxon>
        <taxon>Viridiplantae</taxon>
        <taxon>Streptophyta</taxon>
        <taxon>Embryophyta</taxon>
        <taxon>Tracheophyta</taxon>
        <taxon>Spermatophyta</taxon>
        <taxon>Magnoliopsida</taxon>
        <taxon>eudicotyledons</taxon>
        <taxon>Gunneridae</taxon>
        <taxon>Pentapetalae</taxon>
        <taxon>asterids</taxon>
        <taxon>campanulids</taxon>
        <taxon>Aquifoliales</taxon>
        <taxon>Aquifoliaceae</taxon>
        <taxon>Ilex</taxon>
    </lineage>
</organism>
<comment type="caution">
    <text evidence="2">The sequence shown here is derived from an EMBL/GenBank/DDBJ whole genome shotgun (WGS) entry which is preliminary data.</text>
</comment>
<dbReference type="EMBL" id="CAUOFW020006009">
    <property type="protein sequence ID" value="CAK9172502.1"/>
    <property type="molecule type" value="Genomic_DNA"/>
</dbReference>
<gene>
    <name evidence="2" type="ORF">ILEXP_LOCUS42154</name>
</gene>
<sequence>MKRKKSCNDPPSSSSSKKKCNHTSSIDPTFFSPVDPTVNHPPSSSNPNPSSSNPICNEDISFFNKNCKQWYENFFNYRPLLLERFVLIDQLKEVGCNVIFSLHQWNSAIDIKKTDKAYNTLVKIFYSNMHDIDRDDHKFKSLVRNTSFEITPELVSKILGVRRPFIPNNTLTYPFKNFKDIPKLKDVHAEIKAGVPNSFTIGVPNSSKVGLPPDPLQIYGMLLVVSALRWQVFMIRPKREDGILGKVMLQDLKIVCPLSVVTSVKWIKWESLPLNMVKMNMDGASKGSSGLSGECSTGIISSSGVQYYQQLDGSV</sequence>
<reference evidence="2 3" key="1">
    <citation type="submission" date="2024-02" db="EMBL/GenBank/DDBJ databases">
        <authorList>
            <person name="Vignale AGUSTIN F."/>
            <person name="Sosa J E."/>
            <person name="Modenutti C."/>
        </authorList>
    </citation>
    <scope>NUCLEOTIDE SEQUENCE [LARGE SCALE GENOMIC DNA]</scope>
</reference>
<proteinExistence type="predicted"/>
<dbReference type="AlphaFoldDB" id="A0ABC8TSR2"/>
<evidence type="ECO:0000256" key="1">
    <source>
        <dbReference type="SAM" id="MobiDB-lite"/>
    </source>
</evidence>
<dbReference type="Proteomes" id="UP001642360">
    <property type="component" value="Unassembled WGS sequence"/>
</dbReference>
<keyword evidence="3" id="KW-1185">Reference proteome</keyword>
<evidence type="ECO:0000313" key="3">
    <source>
        <dbReference type="Proteomes" id="UP001642360"/>
    </source>
</evidence>
<accession>A0ABC8TSR2</accession>
<protein>
    <submittedName>
        <fullName evidence="2">Uncharacterized protein</fullName>
    </submittedName>
</protein>
<name>A0ABC8TSR2_9AQUA</name>
<feature type="compositionally biased region" description="Low complexity" evidence="1">
    <location>
        <begin position="41"/>
        <end position="52"/>
    </location>
</feature>